<accession>A0ABW6DE99</accession>
<evidence type="ECO:0008006" key="3">
    <source>
        <dbReference type="Google" id="ProtNLM"/>
    </source>
</evidence>
<dbReference type="EMBL" id="JBBKXZ010000001">
    <property type="protein sequence ID" value="MFD3393798.1"/>
    <property type="molecule type" value="Genomic_DNA"/>
</dbReference>
<name>A0ABW6DE99_9BACT</name>
<organism evidence="1 2">
    <name type="scientific">Aquirufa avitistagni</name>
    <dbReference type="NCBI Taxonomy" id="3104728"/>
    <lineage>
        <taxon>Bacteria</taxon>
        <taxon>Pseudomonadati</taxon>
        <taxon>Bacteroidota</taxon>
        <taxon>Cytophagia</taxon>
        <taxon>Cytophagales</taxon>
        <taxon>Flectobacillaceae</taxon>
        <taxon>Aquirufa</taxon>
    </lineage>
</organism>
<evidence type="ECO:0000313" key="1">
    <source>
        <dbReference type="EMBL" id="MFD3393798.1"/>
    </source>
</evidence>
<dbReference type="Proteomes" id="UP001598138">
    <property type="component" value="Unassembled WGS sequence"/>
</dbReference>
<protein>
    <recommendedName>
        <fullName evidence="3">Tetratricopeptide repeat protein</fullName>
    </recommendedName>
</protein>
<gene>
    <name evidence="1" type="ORF">U0R10_04120</name>
</gene>
<keyword evidence="2" id="KW-1185">Reference proteome</keyword>
<proteinExistence type="predicted"/>
<evidence type="ECO:0000313" key="2">
    <source>
        <dbReference type="Proteomes" id="UP001598138"/>
    </source>
</evidence>
<dbReference type="RefSeq" id="WP_377982681.1">
    <property type="nucleotide sequence ID" value="NZ_JBBKXZ010000001.1"/>
</dbReference>
<reference evidence="1 2" key="1">
    <citation type="submission" date="2024-03" db="EMBL/GenBank/DDBJ databases">
        <title>Aquirufa genome sequencing.</title>
        <authorList>
            <person name="Pitt A."/>
            <person name="Hahn M.W."/>
        </authorList>
    </citation>
    <scope>NUCLEOTIDE SEQUENCE [LARGE SCALE GENOMIC DNA]</scope>
    <source>
        <strain evidence="1 2">OSTEICH-129V</strain>
    </source>
</reference>
<sequence length="178" mass="20893">MESKKSQELYLLLNRYDRSNESIQSNIKECESSYPYFYLLNWNLKQETLQQRKIALQSPFRSQYYFSILDAPVQQYQVNLNESTNRLDDQNQIIEKFLTNQPSLTRLKKSADDVSEFNDLSEIPFSPPISETFAIILIKQGKISLAIDIYTKLMLSKPEKRLYFASQISELSKLLNQN</sequence>
<comment type="caution">
    <text evidence="1">The sequence shown here is derived from an EMBL/GenBank/DDBJ whole genome shotgun (WGS) entry which is preliminary data.</text>
</comment>